<comment type="function">
    <text evidence="1">Involved in the transposition of the insertion sequence.</text>
</comment>
<name>A0ABR9KPN2_9ACTN</name>
<accession>A0ABR9KPN2</accession>
<feature type="compositionally biased region" description="Polar residues" evidence="2">
    <location>
        <begin position="61"/>
        <end position="72"/>
    </location>
</feature>
<dbReference type="InterPro" id="IPR012337">
    <property type="entry name" value="RNaseH-like_sf"/>
</dbReference>
<dbReference type="Pfam" id="PF00665">
    <property type="entry name" value="rve"/>
    <property type="match status" value="1"/>
</dbReference>
<dbReference type="Pfam" id="PF13276">
    <property type="entry name" value="HTH_21"/>
    <property type="match status" value="1"/>
</dbReference>
<dbReference type="Gene3D" id="3.30.420.10">
    <property type="entry name" value="Ribonuclease H-like superfamily/Ribonuclease H"/>
    <property type="match status" value="1"/>
</dbReference>
<sequence length="439" mass="49386">MLFRLLYLLVGQVFGWLVLLTRGSASKEVEILVLRHEVTVLRRQVAQPRPDWADRALLTDETGSAESSTNTDMPLELHGRSFRQVQDPPLGRPHRDLLRQRDGRVVLQHDQERMARPLCLHHPRQSETTGHPLYRRVLQPTTPALGARLPATPRSTQRVPFIPSSRIGYAHKAVVRNHRGPSGPASATAQRRTLLAALVAEVFAGSHETYGYRRVHAALLRRGEHCSAELVRALMRELGLVPAQVRAFRPITTVHGDYRGIPDLVARDFTAERPGAKLVGDITYIRTWEGFLYLATVIDCHSKAVLGWAMAGHYRTDLIKDAVRMAAGTGLLQPAAVFHTDRGSNYTSDEFGRFLTGLGIRRSVGRTGVCYDNAMAESFFSVLKNEWLHRFVFTTRAKAKRQVIRYIEGFYNRRRLHSALGYRPPLEVLNESLSTQTAA</sequence>
<reference evidence="4 5" key="1">
    <citation type="submission" date="2020-10" db="EMBL/GenBank/DDBJ databases">
        <title>Sequencing the genomes of 1000 actinobacteria strains.</title>
        <authorList>
            <person name="Klenk H.-P."/>
        </authorList>
    </citation>
    <scope>NUCLEOTIDE SEQUENCE [LARGE SCALE GENOMIC DNA]</scope>
    <source>
        <strain evidence="4 5">DSM 43748</strain>
    </source>
</reference>
<evidence type="ECO:0000259" key="3">
    <source>
        <dbReference type="PROSITE" id="PS50994"/>
    </source>
</evidence>
<dbReference type="InterPro" id="IPR036397">
    <property type="entry name" value="RNaseH_sf"/>
</dbReference>
<dbReference type="InterPro" id="IPR025948">
    <property type="entry name" value="HTH-like_dom"/>
</dbReference>
<keyword evidence="5" id="KW-1185">Reference proteome</keyword>
<dbReference type="SUPFAM" id="SSF53098">
    <property type="entry name" value="Ribonuclease H-like"/>
    <property type="match status" value="1"/>
</dbReference>
<dbReference type="PROSITE" id="PS50994">
    <property type="entry name" value="INTEGRASE"/>
    <property type="match status" value="1"/>
</dbReference>
<dbReference type="InterPro" id="IPR048020">
    <property type="entry name" value="Transpos_IS3"/>
</dbReference>
<dbReference type="InterPro" id="IPR050900">
    <property type="entry name" value="Transposase_IS3/IS150/IS904"/>
</dbReference>
<dbReference type="EMBL" id="JADBEF010000001">
    <property type="protein sequence ID" value="MBE1563979.1"/>
    <property type="molecule type" value="Genomic_DNA"/>
</dbReference>
<dbReference type="NCBIfam" id="NF033516">
    <property type="entry name" value="transpos_IS3"/>
    <property type="match status" value="1"/>
</dbReference>
<gene>
    <name evidence="4" type="ORF">H4W81_006758</name>
</gene>
<proteinExistence type="predicted"/>
<dbReference type="PANTHER" id="PTHR46889">
    <property type="entry name" value="TRANSPOSASE INSF FOR INSERTION SEQUENCE IS3B-RELATED"/>
    <property type="match status" value="1"/>
</dbReference>
<evidence type="ECO:0000256" key="2">
    <source>
        <dbReference type="SAM" id="MobiDB-lite"/>
    </source>
</evidence>
<dbReference type="Pfam" id="PF13333">
    <property type="entry name" value="rve_2"/>
    <property type="match status" value="1"/>
</dbReference>
<feature type="domain" description="Integrase catalytic" evidence="3">
    <location>
        <begin position="270"/>
        <end position="432"/>
    </location>
</feature>
<dbReference type="Proteomes" id="UP000661607">
    <property type="component" value="Unassembled WGS sequence"/>
</dbReference>
<organism evidence="4 5">
    <name type="scientific">Nonomuraea africana</name>
    <dbReference type="NCBI Taxonomy" id="46171"/>
    <lineage>
        <taxon>Bacteria</taxon>
        <taxon>Bacillati</taxon>
        <taxon>Actinomycetota</taxon>
        <taxon>Actinomycetes</taxon>
        <taxon>Streptosporangiales</taxon>
        <taxon>Streptosporangiaceae</taxon>
        <taxon>Nonomuraea</taxon>
    </lineage>
</organism>
<protein>
    <submittedName>
        <fullName evidence="4">Transposase InsO family protein</fullName>
    </submittedName>
</protein>
<dbReference type="InterPro" id="IPR001584">
    <property type="entry name" value="Integrase_cat-core"/>
</dbReference>
<feature type="region of interest" description="Disordered" evidence="2">
    <location>
        <begin position="54"/>
        <end position="77"/>
    </location>
</feature>
<comment type="caution">
    <text evidence="4">The sequence shown here is derived from an EMBL/GenBank/DDBJ whole genome shotgun (WGS) entry which is preliminary data.</text>
</comment>
<evidence type="ECO:0000313" key="4">
    <source>
        <dbReference type="EMBL" id="MBE1563979.1"/>
    </source>
</evidence>
<evidence type="ECO:0000256" key="1">
    <source>
        <dbReference type="ARBA" id="ARBA00002286"/>
    </source>
</evidence>
<evidence type="ECO:0000313" key="5">
    <source>
        <dbReference type="Proteomes" id="UP000661607"/>
    </source>
</evidence>
<dbReference type="PANTHER" id="PTHR46889:SF5">
    <property type="entry name" value="INTEGRASE PROTEIN"/>
    <property type="match status" value="1"/>
</dbReference>